<organism evidence="2">
    <name type="scientific">uncultured spirochete</name>
    <dbReference type="NCBI Taxonomy" id="156406"/>
    <lineage>
        <taxon>Bacteria</taxon>
        <taxon>Pseudomonadati</taxon>
        <taxon>Spirochaetota</taxon>
        <taxon>Spirochaetia</taxon>
        <taxon>Spirochaetales</taxon>
        <taxon>environmental samples</taxon>
    </lineage>
</organism>
<feature type="chain" id="PRO_5018173938" description="DUF5723 domain-containing protein" evidence="1">
    <location>
        <begin position="24"/>
        <end position="388"/>
    </location>
</feature>
<dbReference type="AlphaFoldDB" id="A0A3P3XIP6"/>
<evidence type="ECO:0000256" key="1">
    <source>
        <dbReference type="SAM" id="SignalP"/>
    </source>
</evidence>
<keyword evidence="1" id="KW-0732">Signal</keyword>
<sequence>MEYRVNRAVAIMALAMLSSFSLAAQTVVPGLLPKDARSMGMGGSFKVFAEGYSSLWGNPAGLAARGSLTVADSATWAYVQPTPLNIKNIIRVLGQQATHDESVATLDGLINENDFGMGESLGFGWTGNGLGLGLTSIVDALVTGDALAGSKLAITSQTNAVLGMAWPVNLGPFGIRIGASARGFYRIETLPGGWPFDSLAEAALNRQDLYSIIKVYNVQGGFGIAIDAGATFSIGPFSIGLMMRDYGDKFAMNESTIEDIANSFMVPSGGIDTYVFKPVYTAGLALKLYQDFLFSPSFYVEADDPLALFPLVTRDIDAMFSRLHIGVDLKFLKFISLRAGFNQGLFSFGAGLDLIILEVDAALFSEPISAAGGRIGRTGIALQGAIRF</sequence>
<dbReference type="Gene3D" id="2.40.160.60">
    <property type="entry name" value="Outer membrane protein transport protein (OMPP1/FadL/TodX)"/>
    <property type="match status" value="1"/>
</dbReference>
<proteinExistence type="predicted"/>
<accession>A0A3P3XIP6</accession>
<feature type="signal peptide" evidence="1">
    <location>
        <begin position="1"/>
        <end position="23"/>
    </location>
</feature>
<name>A0A3P3XIP6_9SPIR</name>
<dbReference type="EMBL" id="FWDM01000018">
    <property type="protein sequence ID" value="SLM12368.1"/>
    <property type="molecule type" value="Genomic_DNA"/>
</dbReference>
<evidence type="ECO:0008006" key="3">
    <source>
        <dbReference type="Google" id="ProtNLM"/>
    </source>
</evidence>
<protein>
    <recommendedName>
        <fullName evidence="3">DUF5723 domain-containing protein</fullName>
    </recommendedName>
</protein>
<gene>
    <name evidence="2" type="ORF">SPIROBIBN47_250006</name>
</gene>
<evidence type="ECO:0000313" key="2">
    <source>
        <dbReference type="EMBL" id="SLM12368.1"/>
    </source>
</evidence>
<reference evidence="2" key="1">
    <citation type="submission" date="2017-02" db="EMBL/GenBank/DDBJ databases">
        <authorList>
            <person name="Regsiter A."/>
            <person name="William W."/>
        </authorList>
    </citation>
    <scope>NUCLEOTIDE SEQUENCE</scope>
    <source>
        <strain evidence="2">Bib</strain>
    </source>
</reference>